<proteinExistence type="predicted"/>
<evidence type="ECO:0000256" key="1">
    <source>
        <dbReference type="SAM" id="MobiDB-lite"/>
    </source>
</evidence>
<protein>
    <submittedName>
        <fullName evidence="2">Uncharacterized protein</fullName>
    </submittedName>
</protein>
<evidence type="ECO:0000313" key="3">
    <source>
        <dbReference type="Proteomes" id="UP000694720"/>
    </source>
</evidence>
<accession>A0A8D0YM93</accession>
<dbReference type="Ensembl" id="ENSSSCT00035008298.1">
    <property type="protein sequence ID" value="ENSSSCP00035002815.1"/>
    <property type="gene ID" value="ENSSSCG00035006677.1"/>
</dbReference>
<sequence length="137" mass="15604">MTNEARIYNIYKEGKTVSSINGVGKRISICKTIKLDYFHTSYTRTDSQWIEDLHVKPETIKLSEENPGSMLCDVGLGTIFLDMSPHARGKKAEISKQNLIKVKSFKTVKETINKTKRPPTEWENSNDISNNQLISKI</sequence>
<reference evidence="2" key="1">
    <citation type="submission" date="2025-08" db="UniProtKB">
        <authorList>
            <consortium name="Ensembl"/>
        </authorList>
    </citation>
    <scope>IDENTIFICATION</scope>
</reference>
<feature type="compositionally biased region" description="Polar residues" evidence="1">
    <location>
        <begin position="122"/>
        <end position="137"/>
    </location>
</feature>
<organism evidence="2 3">
    <name type="scientific">Sus scrofa</name>
    <name type="common">Pig</name>
    <dbReference type="NCBI Taxonomy" id="9823"/>
    <lineage>
        <taxon>Eukaryota</taxon>
        <taxon>Metazoa</taxon>
        <taxon>Chordata</taxon>
        <taxon>Craniata</taxon>
        <taxon>Vertebrata</taxon>
        <taxon>Euteleostomi</taxon>
        <taxon>Mammalia</taxon>
        <taxon>Eutheria</taxon>
        <taxon>Laurasiatheria</taxon>
        <taxon>Artiodactyla</taxon>
        <taxon>Suina</taxon>
        <taxon>Suidae</taxon>
        <taxon>Sus</taxon>
    </lineage>
</organism>
<evidence type="ECO:0000313" key="2">
    <source>
        <dbReference type="Ensembl" id="ENSSSCP00035002815.1"/>
    </source>
</evidence>
<name>A0A8D0YM93_PIG</name>
<dbReference type="AlphaFoldDB" id="A0A8D0YM93"/>
<feature type="region of interest" description="Disordered" evidence="1">
    <location>
        <begin position="113"/>
        <end position="137"/>
    </location>
</feature>
<dbReference type="Proteomes" id="UP000694720">
    <property type="component" value="Unplaced"/>
</dbReference>